<proteinExistence type="predicted"/>
<dbReference type="EMBL" id="JAGYWB010000019">
    <property type="protein sequence ID" value="KAI0488230.1"/>
    <property type="molecule type" value="Genomic_DNA"/>
</dbReference>
<sequence length="76" mass="8588">MFWPRHYEMNRNTGFRGKSRITRAGNRGSSTCFDFADLSLTSRSHQACCSCLCGSSASHNSYPFVYSLEGNRINKI</sequence>
<dbReference type="AlphaFoldDB" id="A0A8T3A2I2"/>
<organism evidence="1 2">
    <name type="scientific">Dendrobium nobile</name>
    <name type="common">Orchid</name>
    <dbReference type="NCBI Taxonomy" id="94219"/>
    <lineage>
        <taxon>Eukaryota</taxon>
        <taxon>Viridiplantae</taxon>
        <taxon>Streptophyta</taxon>
        <taxon>Embryophyta</taxon>
        <taxon>Tracheophyta</taxon>
        <taxon>Spermatophyta</taxon>
        <taxon>Magnoliopsida</taxon>
        <taxon>Liliopsida</taxon>
        <taxon>Asparagales</taxon>
        <taxon>Orchidaceae</taxon>
        <taxon>Epidendroideae</taxon>
        <taxon>Malaxideae</taxon>
        <taxon>Dendrobiinae</taxon>
        <taxon>Dendrobium</taxon>
    </lineage>
</organism>
<evidence type="ECO:0000313" key="1">
    <source>
        <dbReference type="EMBL" id="KAI0488230.1"/>
    </source>
</evidence>
<comment type="caution">
    <text evidence="1">The sequence shown here is derived from an EMBL/GenBank/DDBJ whole genome shotgun (WGS) entry which is preliminary data.</text>
</comment>
<evidence type="ECO:0000313" key="2">
    <source>
        <dbReference type="Proteomes" id="UP000829196"/>
    </source>
</evidence>
<reference evidence="1" key="1">
    <citation type="journal article" date="2022" name="Front. Genet.">
        <title>Chromosome-Scale Assembly of the Dendrobium nobile Genome Provides Insights Into the Molecular Mechanism of the Biosynthesis of the Medicinal Active Ingredient of Dendrobium.</title>
        <authorList>
            <person name="Xu Q."/>
            <person name="Niu S.-C."/>
            <person name="Li K.-L."/>
            <person name="Zheng P.-J."/>
            <person name="Zhang X.-J."/>
            <person name="Jia Y."/>
            <person name="Liu Y."/>
            <person name="Niu Y.-X."/>
            <person name="Yu L.-H."/>
            <person name="Chen D.-F."/>
            <person name="Zhang G.-Q."/>
        </authorList>
    </citation>
    <scope>NUCLEOTIDE SEQUENCE</scope>
    <source>
        <tissue evidence="1">Leaf</tissue>
    </source>
</reference>
<protein>
    <submittedName>
        <fullName evidence="1">Uncharacterized protein</fullName>
    </submittedName>
</protein>
<keyword evidence="2" id="KW-1185">Reference proteome</keyword>
<accession>A0A8T3A2I2</accession>
<gene>
    <name evidence="1" type="ORF">KFK09_028057</name>
</gene>
<name>A0A8T3A2I2_DENNO</name>
<dbReference type="Proteomes" id="UP000829196">
    <property type="component" value="Unassembled WGS sequence"/>
</dbReference>